<dbReference type="PANTHER" id="PTHR10978:SF5">
    <property type="entry name" value="SUCCINATE DEHYDROGENASE CYTOCHROME B560 SUBUNIT, MITOCHONDRIAL"/>
    <property type="match status" value="1"/>
</dbReference>
<evidence type="ECO:0000256" key="11">
    <source>
        <dbReference type="ARBA" id="ARBA00025912"/>
    </source>
</evidence>
<comment type="subcellular location">
    <subcellularLocation>
        <location evidence="2">Membrane</location>
        <topology evidence="2">Multi-pass membrane protein</topology>
    </subcellularLocation>
</comment>
<dbReference type="EMBL" id="CP019948">
    <property type="protein sequence ID" value="ARN82101.1"/>
    <property type="molecule type" value="Genomic_DNA"/>
</dbReference>
<keyword evidence="6 13" id="KW-0812">Transmembrane</keyword>
<keyword evidence="8 13" id="KW-1133">Transmembrane helix</keyword>
<dbReference type="Pfam" id="PF01127">
    <property type="entry name" value="Sdh_cyt"/>
    <property type="match status" value="1"/>
</dbReference>
<dbReference type="PANTHER" id="PTHR10978">
    <property type="entry name" value="SUCCINATE DEHYDROGENASE CYTOCHROME B560 SUBUNIT"/>
    <property type="match status" value="1"/>
</dbReference>
<gene>
    <name evidence="14" type="ORF">B1812_14585</name>
</gene>
<keyword evidence="15" id="KW-1185">Reference proteome</keyword>
<comment type="similarity">
    <text evidence="3">Belongs to the cytochrome b560 family.</text>
</comment>
<dbReference type="Gene3D" id="1.20.1300.10">
    <property type="entry name" value="Fumarate reductase/succinate dehydrogenase, transmembrane subunit"/>
    <property type="match status" value="1"/>
</dbReference>
<dbReference type="CDD" id="cd03499">
    <property type="entry name" value="SQR_TypeC_SdhC"/>
    <property type="match status" value="1"/>
</dbReference>
<dbReference type="InterPro" id="IPR014314">
    <property type="entry name" value="Succ_DH_cytb556"/>
</dbReference>
<reference evidence="14 15" key="1">
    <citation type="submission" date="2017-02" db="EMBL/GenBank/DDBJ databases">
        <authorList>
            <person name="Peterson S.W."/>
        </authorList>
    </citation>
    <scope>NUCLEOTIDE SEQUENCE [LARGE SCALE GENOMIC DNA]</scope>
    <source>
        <strain evidence="14 15">S285</strain>
    </source>
</reference>
<comment type="cofactor">
    <cofactor evidence="12">
        <name>heme</name>
        <dbReference type="ChEBI" id="CHEBI:30413"/>
    </cofactor>
    <text evidence="12">The heme is bound between the two transmembrane subunits.</text>
</comment>
<evidence type="ECO:0000256" key="4">
    <source>
        <dbReference type="ARBA" id="ARBA00020076"/>
    </source>
</evidence>
<comment type="function">
    <text evidence="1">Membrane-anchoring subunit of succinate dehydrogenase (SDH).</text>
</comment>
<evidence type="ECO:0000256" key="6">
    <source>
        <dbReference type="ARBA" id="ARBA00022692"/>
    </source>
</evidence>
<dbReference type="KEGG" id="mbry:B1812_14585"/>
<evidence type="ECO:0000256" key="7">
    <source>
        <dbReference type="ARBA" id="ARBA00022723"/>
    </source>
</evidence>
<dbReference type="RefSeq" id="WP_085772225.1">
    <property type="nucleotide sequence ID" value="NZ_AP027149.1"/>
</dbReference>
<evidence type="ECO:0000313" key="15">
    <source>
        <dbReference type="Proteomes" id="UP000193978"/>
    </source>
</evidence>
<dbReference type="InterPro" id="IPR034804">
    <property type="entry name" value="SQR/QFR_C/D"/>
</dbReference>
<evidence type="ECO:0000256" key="9">
    <source>
        <dbReference type="ARBA" id="ARBA00023004"/>
    </source>
</evidence>
<feature type="transmembrane region" description="Helical" evidence="13">
    <location>
        <begin position="107"/>
        <end position="131"/>
    </location>
</feature>
<dbReference type="GO" id="GO:0016020">
    <property type="term" value="C:membrane"/>
    <property type="evidence" value="ECO:0007669"/>
    <property type="project" value="UniProtKB-SubCell"/>
</dbReference>
<feature type="transmembrane region" description="Helical" evidence="13">
    <location>
        <begin position="39"/>
        <end position="58"/>
    </location>
</feature>
<protein>
    <recommendedName>
        <fullName evidence="4">Succinate dehydrogenase cytochrome b556 subunit</fullName>
    </recommendedName>
</protein>
<keyword evidence="9 12" id="KW-0408">Iron</keyword>
<dbReference type="GO" id="GO:0006099">
    <property type="term" value="P:tricarboxylic acid cycle"/>
    <property type="evidence" value="ECO:0007669"/>
    <property type="project" value="InterPro"/>
</dbReference>
<name>A0A1W6MWY5_9HYPH</name>
<dbReference type="PIRSF" id="PIRSF000178">
    <property type="entry name" value="SDH_cyt_b560"/>
    <property type="match status" value="1"/>
</dbReference>
<dbReference type="GO" id="GO:0009055">
    <property type="term" value="F:electron transfer activity"/>
    <property type="evidence" value="ECO:0007669"/>
    <property type="project" value="InterPro"/>
</dbReference>
<dbReference type="InterPro" id="IPR000701">
    <property type="entry name" value="SuccDH_FuR_B_TM-su"/>
</dbReference>
<dbReference type="STRING" id="655015.B1812_14585"/>
<feature type="binding site" description="axial binding residue" evidence="12">
    <location>
        <position position="88"/>
    </location>
    <ligand>
        <name>heme</name>
        <dbReference type="ChEBI" id="CHEBI:30413"/>
        <note>ligand shared with second transmembrane subunit</note>
    </ligand>
    <ligandPart>
        <name>Fe</name>
        <dbReference type="ChEBI" id="CHEBI:18248"/>
    </ligandPart>
</feature>
<evidence type="ECO:0000256" key="3">
    <source>
        <dbReference type="ARBA" id="ARBA00007244"/>
    </source>
</evidence>
<sequence>MIEAERGDLAERRPLSPHLTVYKMALTMAMSMAHRITGAALYIGVALLAAYFAGLAAGPAAYPAVSWIVDGVTGKIILIGFVWALYHHLLGGVRHALWDRGLLMGPVAREAVTQATLVGGMALTALTFYLVTLVRLF</sequence>
<evidence type="ECO:0000256" key="10">
    <source>
        <dbReference type="ARBA" id="ARBA00023136"/>
    </source>
</evidence>
<dbReference type="GO" id="GO:0046872">
    <property type="term" value="F:metal ion binding"/>
    <property type="evidence" value="ECO:0007669"/>
    <property type="project" value="UniProtKB-KW"/>
</dbReference>
<dbReference type="Proteomes" id="UP000193978">
    <property type="component" value="Chromosome"/>
</dbReference>
<keyword evidence="10 13" id="KW-0472">Membrane</keyword>
<evidence type="ECO:0000256" key="13">
    <source>
        <dbReference type="SAM" id="Phobius"/>
    </source>
</evidence>
<keyword evidence="7 12" id="KW-0479">Metal-binding</keyword>
<comment type="subunit">
    <text evidence="11">Part of an enzyme complex containing four subunits: a flavoprotein, an iron-sulfur protein, plus two membrane-anchoring proteins, SdhC and SdhD. The complex can form homotrimers.</text>
</comment>
<evidence type="ECO:0000313" key="14">
    <source>
        <dbReference type="EMBL" id="ARN82101.1"/>
    </source>
</evidence>
<evidence type="ECO:0000256" key="8">
    <source>
        <dbReference type="ARBA" id="ARBA00022989"/>
    </source>
</evidence>
<dbReference type="NCBIfam" id="TIGR02970">
    <property type="entry name" value="succ_dehyd_cytB"/>
    <property type="match status" value="1"/>
</dbReference>
<dbReference type="AlphaFoldDB" id="A0A1W6MWY5"/>
<evidence type="ECO:0000256" key="5">
    <source>
        <dbReference type="ARBA" id="ARBA00022617"/>
    </source>
</evidence>
<dbReference type="SUPFAM" id="SSF81343">
    <property type="entry name" value="Fumarate reductase respiratory complex transmembrane subunits"/>
    <property type="match status" value="1"/>
</dbReference>
<dbReference type="InterPro" id="IPR018495">
    <property type="entry name" value="Succ_DH_cyt_bsu_CS"/>
</dbReference>
<accession>A0A1W6MWY5</accession>
<dbReference type="PROSITE" id="PS01000">
    <property type="entry name" value="SDH_CYT_1"/>
    <property type="match status" value="1"/>
</dbReference>
<evidence type="ECO:0000256" key="1">
    <source>
        <dbReference type="ARBA" id="ARBA00004050"/>
    </source>
</evidence>
<proteinExistence type="inferred from homology"/>
<dbReference type="OrthoDB" id="9799441at2"/>
<evidence type="ECO:0000256" key="2">
    <source>
        <dbReference type="ARBA" id="ARBA00004141"/>
    </source>
</evidence>
<evidence type="ECO:0000256" key="12">
    <source>
        <dbReference type="PIRSR" id="PIRSR000178-1"/>
    </source>
</evidence>
<organism evidence="14 15">
    <name type="scientific">Methylocystis bryophila</name>
    <dbReference type="NCBI Taxonomy" id="655015"/>
    <lineage>
        <taxon>Bacteria</taxon>
        <taxon>Pseudomonadati</taxon>
        <taxon>Pseudomonadota</taxon>
        <taxon>Alphaproteobacteria</taxon>
        <taxon>Hyphomicrobiales</taxon>
        <taxon>Methylocystaceae</taxon>
        <taxon>Methylocystis</taxon>
    </lineage>
</organism>
<keyword evidence="5 12" id="KW-0349">Heme</keyword>